<dbReference type="NCBIfam" id="NF007214">
    <property type="entry name" value="PRK09636.1"/>
    <property type="match status" value="1"/>
</dbReference>
<evidence type="ECO:0000259" key="2">
    <source>
        <dbReference type="Pfam" id="PF04542"/>
    </source>
</evidence>
<dbReference type="SUPFAM" id="SSF54427">
    <property type="entry name" value="NTF2-like"/>
    <property type="match status" value="1"/>
</dbReference>
<dbReference type="PANTHER" id="PTHR30173:SF43">
    <property type="entry name" value="ECF RNA POLYMERASE SIGMA FACTOR SIGI-RELATED"/>
    <property type="match status" value="1"/>
</dbReference>
<dbReference type="Pfam" id="PF04542">
    <property type="entry name" value="Sigma70_r2"/>
    <property type="match status" value="1"/>
</dbReference>
<dbReference type="InterPro" id="IPR014284">
    <property type="entry name" value="RNA_pol_sigma-70_dom"/>
</dbReference>
<dbReference type="EMBL" id="PUHY01000010">
    <property type="protein sequence ID" value="PQO34541.1"/>
    <property type="molecule type" value="Genomic_DNA"/>
</dbReference>
<dbReference type="InterPro" id="IPR052704">
    <property type="entry name" value="ECF_Sigma-70_Domain"/>
</dbReference>
<dbReference type="GO" id="GO:0006352">
    <property type="term" value="P:DNA-templated transcription initiation"/>
    <property type="evidence" value="ECO:0007669"/>
    <property type="project" value="InterPro"/>
</dbReference>
<dbReference type="GO" id="GO:0003677">
    <property type="term" value="F:DNA binding"/>
    <property type="evidence" value="ECO:0007669"/>
    <property type="project" value="InterPro"/>
</dbReference>
<evidence type="ECO:0000259" key="3">
    <source>
        <dbReference type="Pfam" id="PF08281"/>
    </source>
</evidence>
<comment type="caution">
    <text evidence="4">The sequence shown here is derived from an EMBL/GenBank/DDBJ whole genome shotgun (WGS) entry which is preliminary data.</text>
</comment>
<feature type="domain" description="RNA polymerase sigma factor 70 region 4 type 2" evidence="3">
    <location>
        <begin position="125"/>
        <end position="175"/>
    </location>
</feature>
<dbReference type="PANTHER" id="PTHR30173">
    <property type="entry name" value="SIGMA 19 FACTOR"/>
    <property type="match status" value="1"/>
</dbReference>
<dbReference type="InterPro" id="IPR036388">
    <property type="entry name" value="WH-like_DNA-bd_sf"/>
</dbReference>
<proteinExistence type="predicted"/>
<dbReference type="SUPFAM" id="SSF88659">
    <property type="entry name" value="Sigma3 and sigma4 domains of RNA polymerase sigma factors"/>
    <property type="match status" value="1"/>
</dbReference>
<dbReference type="Proteomes" id="UP000238322">
    <property type="component" value="Unassembled WGS sequence"/>
</dbReference>
<evidence type="ECO:0000313" key="4">
    <source>
        <dbReference type="EMBL" id="PQO34541.1"/>
    </source>
</evidence>
<organism evidence="4 5">
    <name type="scientific">Blastopirellula marina</name>
    <dbReference type="NCBI Taxonomy" id="124"/>
    <lineage>
        <taxon>Bacteria</taxon>
        <taxon>Pseudomonadati</taxon>
        <taxon>Planctomycetota</taxon>
        <taxon>Planctomycetia</taxon>
        <taxon>Pirellulales</taxon>
        <taxon>Pirellulaceae</taxon>
        <taxon>Blastopirellula</taxon>
    </lineage>
</organism>
<evidence type="ECO:0000313" key="5">
    <source>
        <dbReference type="Proteomes" id="UP000238322"/>
    </source>
</evidence>
<dbReference type="Gene3D" id="1.10.1740.10">
    <property type="match status" value="1"/>
</dbReference>
<dbReference type="Gene3D" id="1.10.10.10">
    <property type="entry name" value="Winged helix-like DNA-binding domain superfamily/Winged helix DNA-binding domain"/>
    <property type="match status" value="1"/>
</dbReference>
<dbReference type="AlphaFoldDB" id="A0A2S8FQT2"/>
<dbReference type="GO" id="GO:0016987">
    <property type="term" value="F:sigma factor activity"/>
    <property type="evidence" value="ECO:0007669"/>
    <property type="project" value="InterPro"/>
</dbReference>
<dbReference type="InterPro" id="IPR013325">
    <property type="entry name" value="RNA_pol_sigma_r2"/>
</dbReference>
<gene>
    <name evidence="4" type="ORF">C5Y83_13570</name>
</gene>
<accession>A0A2S8FQT2</accession>
<dbReference type="InterPro" id="IPR013324">
    <property type="entry name" value="RNA_pol_sigma_r3/r4-like"/>
</dbReference>
<name>A0A2S8FQT2_9BACT</name>
<dbReference type="InterPro" id="IPR013249">
    <property type="entry name" value="RNA_pol_sigma70_r4_t2"/>
</dbReference>
<dbReference type="NCBIfam" id="TIGR02937">
    <property type="entry name" value="sigma70-ECF"/>
    <property type="match status" value="1"/>
</dbReference>
<evidence type="ECO:0000256" key="1">
    <source>
        <dbReference type="ARBA" id="ARBA00011344"/>
    </source>
</evidence>
<protein>
    <submittedName>
        <fullName evidence="4">RNA polymerase sigma factor SigJ</fullName>
    </submittedName>
</protein>
<sequence>MIPGEPMQSFICGLVSLKSVEQNMVSGSEFEALRKDLVGFCYRMLGSVPDAEDIVQEAYIRWEQAGRPVLESPRSWYLRVCARLCLDRVKSVRYQRERYIGPWLPEPILADHAEQAELDESISIALMLTIERLTPTERAAFILHDVFGYDFKEVADIVGLKPDHCRQLARRARDHVRGEKQRSPADVESVRRISDAFFQAVQAGDLAALRHVLTEDVTLYTDGGGKVSAAKELVLGLDSVTTFLIRVFQNAQREYPFEMRTVWFNGSPGVVCYLKEEMISAFQFELVDGRIASVFVHRNPEKLAPLSVAAKPVMK</sequence>
<dbReference type="Gene3D" id="3.10.450.50">
    <property type="match status" value="1"/>
</dbReference>
<reference evidence="4 5" key="1">
    <citation type="submission" date="2018-02" db="EMBL/GenBank/DDBJ databases">
        <title>Comparative genomes isolates from brazilian mangrove.</title>
        <authorList>
            <person name="Araujo J.E."/>
            <person name="Taketani R.G."/>
            <person name="Silva M.C.P."/>
            <person name="Loureco M.V."/>
            <person name="Andreote F.D."/>
        </authorList>
    </citation>
    <scope>NUCLEOTIDE SEQUENCE [LARGE SCALE GENOMIC DNA]</scope>
    <source>
        <strain evidence="4 5">Hex-1 MGV</strain>
    </source>
</reference>
<dbReference type="SUPFAM" id="SSF88946">
    <property type="entry name" value="Sigma2 domain of RNA polymerase sigma factors"/>
    <property type="match status" value="1"/>
</dbReference>
<dbReference type="Pfam" id="PF08281">
    <property type="entry name" value="Sigma70_r4_2"/>
    <property type="match status" value="1"/>
</dbReference>
<dbReference type="InterPro" id="IPR007627">
    <property type="entry name" value="RNA_pol_sigma70_r2"/>
</dbReference>
<comment type="subunit">
    <text evidence="1">Interacts transiently with the RNA polymerase catalytic core formed by RpoA, RpoB, RpoC and RpoZ (2 alpha, 1 beta, 1 beta' and 1 omega subunit) to form the RNA polymerase holoenzyme that can initiate transcription.</text>
</comment>
<feature type="domain" description="RNA polymerase sigma-70 region 2" evidence="2">
    <location>
        <begin position="30"/>
        <end position="91"/>
    </location>
</feature>
<dbReference type="InterPro" id="IPR032710">
    <property type="entry name" value="NTF2-like_dom_sf"/>
</dbReference>